<dbReference type="CDD" id="cd17535">
    <property type="entry name" value="REC_NarL-like"/>
    <property type="match status" value="1"/>
</dbReference>
<dbReference type="InterPro" id="IPR000792">
    <property type="entry name" value="Tscrpt_reg_LuxR_C"/>
</dbReference>
<evidence type="ECO:0000256" key="1">
    <source>
        <dbReference type="ARBA" id="ARBA00022553"/>
    </source>
</evidence>
<evidence type="ECO:0000256" key="3">
    <source>
        <dbReference type="ARBA" id="ARBA00023125"/>
    </source>
</evidence>
<dbReference type="Gene3D" id="3.40.50.2300">
    <property type="match status" value="1"/>
</dbReference>
<keyword evidence="2" id="KW-0805">Transcription regulation</keyword>
<dbReference type="InterPro" id="IPR001789">
    <property type="entry name" value="Sig_transdc_resp-reg_receiver"/>
</dbReference>
<evidence type="ECO:0000313" key="9">
    <source>
        <dbReference type="Proteomes" id="UP001155280"/>
    </source>
</evidence>
<comment type="caution">
    <text evidence="8">The sequence shown here is derived from an EMBL/GenBank/DDBJ whole genome shotgun (WGS) entry which is preliminary data.</text>
</comment>
<dbReference type="InterPro" id="IPR058245">
    <property type="entry name" value="NreC/VraR/RcsB-like_REC"/>
</dbReference>
<evidence type="ECO:0000313" key="8">
    <source>
        <dbReference type="EMBL" id="MCP9200877.1"/>
    </source>
</evidence>
<sequence length="220" mass="24624">MGRIRVFVMDDHKLVREGIIFLLRELNTSIHFSGSASDGKEGFEIISSMDESQKPEVVLMDINMPAMNGIECTSLLTRNFPNIKVVALTMLKNTSHIKRMLKEGAVGYLLKDCDRLELKRAIHTVYEGETYFSPAVAQQIMAHMTRLKKDKDSSSNLSSRELEVLNLVVADHSNQEIAENLSISVRTVETHKQNLLAKTGSKSVAGLVVYAIKNDLVDIY</sequence>
<dbReference type="PROSITE" id="PS50043">
    <property type="entry name" value="HTH_LUXR_2"/>
    <property type="match status" value="1"/>
</dbReference>
<dbReference type="SUPFAM" id="SSF52172">
    <property type="entry name" value="CheY-like"/>
    <property type="match status" value="1"/>
</dbReference>
<dbReference type="SUPFAM" id="SSF46894">
    <property type="entry name" value="C-terminal effector domain of the bipartite response regulators"/>
    <property type="match status" value="1"/>
</dbReference>
<reference evidence="8" key="1">
    <citation type="submission" date="2022-07" db="EMBL/GenBank/DDBJ databases">
        <title>Gramela sediminis sp. nov., isolated from deep-sea sediment of the Indian Ocean.</title>
        <authorList>
            <person name="Shi H."/>
        </authorList>
    </citation>
    <scope>NUCLEOTIDE SEQUENCE</scope>
    <source>
        <strain evidence="8">GC03-9</strain>
    </source>
</reference>
<feature type="domain" description="Response regulatory" evidence="7">
    <location>
        <begin position="5"/>
        <end position="126"/>
    </location>
</feature>
<proteinExistence type="predicted"/>
<dbReference type="Pfam" id="PF00072">
    <property type="entry name" value="Response_reg"/>
    <property type="match status" value="1"/>
</dbReference>
<dbReference type="SMART" id="SM00448">
    <property type="entry name" value="REC"/>
    <property type="match status" value="1"/>
</dbReference>
<dbReference type="Proteomes" id="UP001155280">
    <property type="component" value="Unassembled WGS sequence"/>
</dbReference>
<feature type="modified residue" description="4-aspartylphosphate" evidence="5">
    <location>
        <position position="61"/>
    </location>
</feature>
<dbReference type="AlphaFoldDB" id="A0A9X2KZ26"/>
<name>A0A9X2KZ26_9FLAO</name>
<dbReference type="EMBL" id="JANCNS010000003">
    <property type="protein sequence ID" value="MCP9200877.1"/>
    <property type="molecule type" value="Genomic_DNA"/>
</dbReference>
<keyword evidence="1 5" id="KW-0597">Phosphoprotein</keyword>
<dbReference type="InterPro" id="IPR016032">
    <property type="entry name" value="Sig_transdc_resp-reg_C-effctor"/>
</dbReference>
<accession>A0A9X2KZ26</accession>
<dbReference type="PROSITE" id="PS00622">
    <property type="entry name" value="HTH_LUXR_1"/>
    <property type="match status" value="1"/>
</dbReference>
<dbReference type="PROSITE" id="PS50110">
    <property type="entry name" value="RESPONSE_REGULATORY"/>
    <property type="match status" value="1"/>
</dbReference>
<evidence type="ECO:0000256" key="5">
    <source>
        <dbReference type="PROSITE-ProRule" id="PRU00169"/>
    </source>
</evidence>
<evidence type="ECO:0000256" key="4">
    <source>
        <dbReference type="ARBA" id="ARBA00023163"/>
    </source>
</evidence>
<keyword evidence="9" id="KW-1185">Reference proteome</keyword>
<protein>
    <submittedName>
        <fullName evidence="8">Response regulator transcription factor</fullName>
    </submittedName>
</protein>
<dbReference type="PANTHER" id="PTHR43214">
    <property type="entry name" value="TWO-COMPONENT RESPONSE REGULATOR"/>
    <property type="match status" value="1"/>
</dbReference>
<dbReference type="GO" id="GO:0006355">
    <property type="term" value="P:regulation of DNA-templated transcription"/>
    <property type="evidence" value="ECO:0007669"/>
    <property type="project" value="InterPro"/>
</dbReference>
<keyword evidence="3" id="KW-0238">DNA-binding</keyword>
<gene>
    <name evidence="8" type="ORF">MKO06_13230</name>
</gene>
<dbReference type="GO" id="GO:0000160">
    <property type="term" value="P:phosphorelay signal transduction system"/>
    <property type="evidence" value="ECO:0007669"/>
    <property type="project" value="InterPro"/>
</dbReference>
<dbReference type="SMART" id="SM00421">
    <property type="entry name" value="HTH_LUXR"/>
    <property type="match status" value="1"/>
</dbReference>
<dbReference type="GO" id="GO:0003677">
    <property type="term" value="F:DNA binding"/>
    <property type="evidence" value="ECO:0007669"/>
    <property type="project" value="UniProtKB-KW"/>
</dbReference>
<feature type="domain" description="HTH luxR-type" evidence="6">
    <location>
        <begin position="150"/>
        <end position="215"/>
    </location>
</feature>
<dbReference type="Pfam" id="PF00196">
    <property type="entry name" value="GerE"/>
    <property type="match status" value="1"/>
</dbReference>
<organism evidence="8 9">
    <name type="scientific">Christiangramia oceanisediminis</name>
    <dbReference type="NCBI Taxonomy" id="2920386"/>
    <lineage>
        <taxon>Bacteria</taxon>
        <taxon>Pseudomonadati</taxon>
        <taxon>Bacteroidota</taxon>
        <taxon>Flavobacteriia</taxon>
        <taxon>Flavobacteriales</taxon>
        <taxon>Flavobacteriaceae</taxon>
        <taxon>Christiangramia</taxon>
    </lineage>
</organism>
<evidence type="ECO:0000259" key="7">
    <source>
        <dbReference type="PROSITE" id="PS50110"/>
    </source>
</evidence>
<dbReference type="CDD" id="cd06170">
    <property type="entry name" value="LuxR_C_like"/>
    <property type="match status" value="1"/>
</dbReference>
<keyword evidence="4" id="KW-0804">Transcription</keyword>
<dbReference type="RefSeq" id="WP_241552553.1">
    <property type="nucleotide sequence ID" value="NZ_JANCNS010000003.1"/>
</dbReference>
<dbReference type="InterPro" id="IPR011006">
    <property type="entry name" value="CheY-like_superfamily"/>
</dbReference>
<dbReference type="PANTHER" id="PTHR43214:SF41">
    <property type="entry name" value="NITRATE_NITRITE RESPONSE REGULATOR PROTEIN NARP"/>
    <property type="match status" value="1"/>
</dbReference>
<evidence type="ECO:0000259" key="6">
    <source>
        <dbReference type="PROSITE" id="PS50043"/>
    </source>
</evidence>
<evidence type="ECO:0000256" key="2">
    <source>
        <dbReference type="ARBA" id="ARBA00023015"/>
    </source>
</evidence>
<dbReference type="PRINTS" id="PR00038">
    <property type="entry name" value="HTHLUXR"/>
</dbReference>
<dbReference type="InterPro" id="IPR039420">
    <property type="entry name" value="WalR-like"/>
</dbReference>